<name>A0A6A7AXQ5_9PLEO</name>
<gene>
    <name evidence="2" type="ORF">T440DRAFT_470699</name>
</gene>
<feature type="region of interest" description="Disordered" evidence="1">
    <location>
        <begin position="78"/>
        <end position="114"/>
    </location>
</feature>
<evidence type="ECO:0000313" key="3">
    <source>
        <dbReference type="Proteomes" id="UP000799423"/>
    </source>
</evidence>
<dbReference type="AlphaFoldDB" id="A0A6A7AXQ5"/>
<reference evidence="2" key="1">
    <citation type="submission" date="2020-01" db="EMBL/GenBank/DDBJ databases">
        <authorList>
            <consortium name="DOE Joint Genome Institute"/>
            <person name="Haridas S."/>
            <person name="Albert R."/>
            <person name="Binder M."/>
            <person name="Bloem J."/>
            <person name="Labutti K."/>
            <person name="Salamov A."/>
            <person name="Andreopoulos B."/>
            <person name="Baker S.E."/>
            <person name="Barry K."/>
            <person name="Bills G."/>
            <person name="Bluhm B.H."/>
            <person name="Cannon C."/>
            <person name="Castanera R."/>
            <person name="Culley D.E."/>
            <person name="Daum C."/>
            <person name="Ezra D."/>
            <person name="Gonzalez J.B."/>
            <person name="Henrissat B."/>
            <person name="Kuo A."/>
            <person name="Liang C."/>
            <person name="Lipzen A."/>
            <person name="Lutzoni F."/>
            <person name="Magnuson J."/>
            <person name="Mondo S."/>
            <person name="Nolan M."/>
            <person name="Ohm R."/>
            <person name="Pangilinan J."/>
            <person name="Park H.-J."/>
            <person name="Ramirez L."/>
            <person name="Alfaro M."/>
            <person name="Sun H."/>
            <person name="Tritt A."/>
            <person name="Yoshinaga Y."/>
            <person name="Zwiers L.-H."/>
            <person name="Turgeon B.G."/>
            <person name="Goodwin S.B."/>
            <person name="Spatafora J.W."/>
            <person name="Crous P.W."/>
            <person name="Grigoriev I.V."/>
        </authorList>
    </citation>
    <scope>NUCLEOTIDE SEQUENCE</scope>
    <source>
        <strain evidence="2">IPT5</strain>
    </source>
</reference>
<organism evidence="2 3">
    <name type="scientific">Plenodomus tracheiphilus IPT5</name>
    <dbReference type="NCBI Taxonomy" id="1408161"/>
    <lineage>
        <taxon>Eukaryota</taxon>
        <taxon>Fungi</taxon>
        <taxon>Dikarya</taxon>
        <taxon>Ascomycota</taxon>
        <taxon>Pezizomycotina</taxon>
        <taxon>Dothideomycetes</taxon>
        <taxon>Pleosporomycetidae</taxon>
        <taxon>Pleosporales</taxon>
        <taxon>Pleosporineae</taxon>
        <taxon>Leptosphaeriaceae</taxon>
        <taxon>Plenodomus</taxon>
    </lineage>
</organism>
<proteinExistence type="predicted"/>
<sequence length="154" mass="17643">MLWYTREASVAVYVANLPGIWHLLRKHIRFLRDHTNSYNTGETPCTPRYGYGPQYGNLSKMPRSSVRTFTNIAEDEVESDVPDAKSAAQSVHSSDRAHGDFQGPNPFTNAACRTSRDSEKKGVRWGWGCKLIQKLIFRGVIGMGWGWRRERRRL</sequence>
<accession>A0A6A7AXQ5</accession>
<protein>
    <submittedName>
        <fullName evidence="2">Uncharacterized protein</fullName>
    </submittedName>
</protein>
<dbReference type="OrthoDB" id="3903189at2759"/>
<evidence type="ECO:0000313" key="2">
    <source>
        <dbReference type="EMBL" id="KAF2847892.1"/>
    </source>
</evidence>
<dbReference type="EMBL" id="MU006322">
    <property type="protein sequence ID" value="KAF2847892.1"/>
    <property type="molecule type" value="Genomic_DNA"/>
</dbReference>
<keyword evidence="3" id="KW-1185">Reference proteome</keyword>
<evidence type="ECO:0000256" key="1">
    <source>
        <dbReference type="SAM" id="MobiDB-lite"/>
    </source>
</evidence>
<dbReference type="Proteomes" id="UP000799423">
    <property type="component" value="Unassembled WGS sequence"/>
</dbReference>